<proteinExistence type="predicted"/>
<protein>
    <recommendedName>
        <fullName evidence="1">DUF7344 domain-containing protein</fullName>
    </recommendedName>
</protein>
<dbReference type="Pfam" id="PF24035">
    <property type="entry name" value="DUF7344"/>
    <property type="match status" value="1"/>
</dbReference>
<comment type="caution">
    <text evidence="2">The sequence shown here is derived from an EMBL/GenBank/DDBJ whole genome shotgun (WGS) entry which is preliminary data.</text>
</comment>
<gene>
    <name evidence="2" type="ORF">ACFO5R_09470</name>
</gene>
<name>A0ABD5PNY5_9EURY</name>
<dbReference type="InterPro" id="IPR055768">
    <property type="entry name" value="DUF7344"/>
</dbReference>
<evidence type="ECO:0000259" key="1">
    <source>
        <dbReference type="Pfam" id="PF24035"/>
    </source>
</evidence>
<reference evidence="2 3" key="1">
    <citation type="journal article" date="2019" name="Int. J. Syst. Evol. Microbiol.">
        <title>The Global Catalogue of Microorganisms (GCM) 10K type strain sequencing project: providing services to taxonomists for standard genome sequencing and annotation.</title>
        <authorList>
            <consortium name="The Broad Institute Genomics Platform"/>
            <consortium name="The Broad Institute Genome Sequencing Center for Infectious Disease"/>
            <person name="Wu L."/>
            <person name="Ma J."/>
        </authorList>
    </citation>
    <scope>NUCLEOTIDE SEQUENCE [LARGE SCALE GENOMIC DNA]</scope>
    <source>
        <strain evidence="2 3">WLHS5</strain>
    </source>
</reference>
<keyword evidence="3" id="KW-1185">Reference proteome</keyword>
<dbReference type="EMBL" id="JBHSFA010000005">
    <property type="protein sequence ID" value="MFC4542156.1"/>
    <property type="molecule type" value="Genomic_DNA"/>
</dbReference>
<feature type="domain" description="DUF7344" evidence="1">
    <location>
        <begin position="24"/>
        <end position="96"/>
    </location>
</feature>
<dbReference type="AlphaFoldDB" id="A0ABD5PNY5"/>
<organism evidence="2 3">
    <name type="scientific">Halosolutus amylolyticus</name>
    <dbReference type="NCBI Taxonomy" id="2932267"/>
    <lineage>
        <taxon>Archaea</taxon>
        <taxon>Methanobacteriati</taxon>
        <taxon>Methanobacteriota</taxon>
        <taxon>Stenosarchaea group</taxon>
        <taxon>Halobacteria</taxon>
        <taxon>Halobacteriales</taxon>
        <taxon>Natrialbaceae</taxon>
        <taxon>Halosolutus</taxon>
    </lineage>
</organism>
<evidence type="ECO:0000313" key="2">
    <source>
        <dbReference type="EMBL" id="MFC4542156.1"/>
    </source>
</evidence>
<dbReference type="InterPro" id="IPR036388">
    <property type="entry name" value="WH-like_DNA-bd_sf"/>
</dbReference>
<accession>A0ABD5PNY5</accession>
<dbReference type="Gene3D" id="1.10.10.10">
    <property type="entry name" value="Winged helix-like DNA-binding domain superfamily/Winged helix DNA-binding domain"/>
    <property type="match status" value="1"/>
</dbReference>
<dbReference type="RefSeq" id="WP_382181964.1">
    <property type="nucleotide sequence ID" value="NZ_JBHSFA010000005.1"/>
</dbReference>
<sequence>MVTGNMDSAGCYPDKAPMIDQLMDTLGESVRRETIHYFENHSSGKTATVDELVAHIGARVPNKDREELSLLLRHTHLPKLQSRGWLEFEHRSNTIRYHGHESVQQWLEDVLEVFSE</sequence>
<evidence type="ECO:0000313" key="3">
    <source>
        <dbReference type="Proteomes" id="UP001595898"/>
    </source>
</evidence>
<dbReference type="Proteomes" id="UP001595898">
    <property type="component" value="Unassembled WGS sequence"/>
</dbReference>